<name>A0A1L9SXS1_9EURO</name>
<dbReference type="OrthoDB" id="4507988at2759"/>
<evidence type="ECO:0000313" key="1">
    <source>
        <dbReference type="EMBL" id="OJJ51927.1"/>
    </source>
</evidence>
<accession>A0A1L9SXS1</accession>
<dbReference type="EMBL" id="KV878612">
    <property type="protein sequence ID" value="OJJ51927.1"/>
    <property type="molecule type" value="Genomic_DNA"/>
</dbReference>
<dbReference type="Proteomes" id="UP000184356">
    <property type="component" value="Unassembled WGS sequence"/>
</dbReference>
<organism evidence="1 2">
    <name type="scientific">Aspergillus sydowii CBS 593.65</name>
    <dbReference type="NCBI Taxonomy" id="1036612"/>
    <lineage>
        <taxon>Eukaryota</taxon>
        <taxon>Fungi</taxon>
        <taxon>Dikarya</taxon>
        <taxon>Ascomycota</taxon>
        <taxon>Pezizomycotina</taxon>
        <taxon>Eurotiomycetes</taxon>
        <taxon>Eurotiomycetidae</taxon>
        <taxon>Eurotiales</taxon>
        <taxon>Aspergillaceae</taxon>
        <taxon>Aspergillus</taxon>
        <taxon>Aspergillus subgen. Nidulantes</taxon>
    </lineage>
</organism>
<evidence type="ECO:0000313" key="2">
    <source>
        <dbReference type="Proteomes" id="UP000184356"/>
    </source>
</evidence>
<dbReference type="GeneID" id="63764636"/>
<protein>
    <submittedName>
        <fullName evidence="1">Uncharacterized protein</fullName>
    </submittedName>
</protein>
<dbReference type="VEuPathDB" id="FungiDB:ASPSYDRAFT_52826"/>
<sequence>MLEQGLDGQAEFSPVMARAAGTVWALAQRYSVCIRISSTLALVMRFLPEGVKRSINLPDRADVARVCIALVNRWLSEAGGEGALTTRGSMRQLASAEK</sequence>
<proteinExistence type="predicted"/>
<gene>
    <name evidence="1" type="ORF">ASPSYDRAFT_52826</name>
</gene>
<keyword evidence="2" id="KW-1185">Reference proteome</keyword>
<reference evidence="2" key="1">
    <citation type="journal article" date="2017" name="Genome Biol.">
        <title>Comparative genomics reveals high biological diversity and specific adaptations in the industrially and medically important fungal genus Aspergillus.</title>
        <authorList>
            <person name="de Vries R.P."/>
            <person name="Riley R."/>
            <person name="Wiebenga A."/>
            <person name="Aguilar-Osorio G."/>
            <person name="Amillis S."/>
            <person name="Uchima C.A."/>
            <person name="Anderluh G."/>
            <person name="Asadollahi M."/>
            <person name="Askin M."/>
            <person name="Barry K."/>
            <person name="Battaglia E."/>
            <person name="Bayram O."/>
            <person name="Benocci T."/>
            <person name="Braus-Stromeyer S.A."/>
            <person name="Caldana C."/>
            <person name="Canovas D."/>
            <person name="Cerqueira G.C."/>
            <person name="Chen F."/>
            <person name="Chen W."/>
            <person name="Choi C."/>
            <person name="Clum A."/>
            <person name="Dos Santos R.A."/>
            <person name="Damasio A.R."/>
            <person name="Diallinas G."/>
            <person name="Emri T."/>
            <person name="Fekete E."/>
            <person name="Flipphi M."/>
            <person name="Freyberg S."/>
            <person name="Gallo A."/>
            <person name="Gournas C."/>
            <person name="Habgood R."/>
            <person name="Hainaut M."/>
            <person name="Harispe M.L."/>
            <person name="Henrissat B."/>
            <person name="Hilden K.S."/>
            <person name="Hope R."/>
            <person name="Hossain A."/>
            <person name="Karabika E."/>
            <person name="Karaffa L."/>
            <person name="Karanyi Z."/>
            <person name="Krasevec N."/>
            <person name="Kuo A."/>
            <person name="Kusch H."/>
            <person name="LaButti K."/>
            <person name="Lagendijk E.L."/>
            <person name="Lapidus A."/>
            <person name="Levasseur A."/>
            <person name="Lindquist E."/>
            <person name="Lipzen A."/>
            <person name="Logrieco A.F."/>
            <person name="MacCabe A."/>
            <person name="Maekelae M.R."/>
            <person name="Malavazi I."/>
            <person name="Melin P."/>
            <person name="Meyer V."/>
            <person name="Mielnichuk N."/>
            <person name="Miskei M."/>
            <person name="Molnar A.P."/>
            <person name="Mule G."/>
            <person name="Ngan C.Y."/>
            <person name="Orejas M."/>
            <person name="Orosz E."/>
            <person name="Ouedraogo J.P."/>
            <person name="Overkamp K.M."/>
            <person name="Park H.-S."/>
            <person name="Perrone G."/>
            <person name="Piumi F."/>
            <person name="Punt P.J."/>
            <person name="Ram A.F."/>
            <person name="Ramon A."/>
            <person name="Rauscher S."/>
            <person name="Record E."/>
            <person name="Riano-Pachon D.M."/>
            <person name="Robert V."/>
            <person name="Roehrig J."/>
            <person name="Ruller R."/>
            <person name="Salamov A."/>
            <person name="Salih N.S."/>
            <person name="Samson R.A."/>
            <person name="Sandor E."/>
            <person name="Sanguinetti M."/>
            <person name="Schuetze T."/>
            <person name="Sepcic K."/>
            <person name="Shelest E."/>
            <person name="Sherlock G."/>
            <person name="Sophianopoulou V."/>
            <person name="Squina F.M."/>
            <person name="Sun H."/>
            <person name="Susca A."/>
            <person name="Todd R.B."/>
            <person name="Tsang A."/>
            <person name="Unkles S.E."/>
            <person name="van de Wiele N."/>
            <person name="van Rossen-Uffink D."/>
            <person name="Oliveira J.V."/>
            <person name="Vesth T.C."/>
            <person name="Visser J."/>
            <person name="Yu J.-H."/>
            <person name="Zhou M."/>
            <person name="Andersen M.R."/>
            <person name="Archer D.B."/>
            <person name="Baker S.E."/>
            <person name="Benoit I."/>
            <person name="Brakhage A.A."/>
            <person name="Braus G.H."/>
            <person name="Fischer R."/>
            <person name="Frisvad J.C."/>
            <person name="Goldman G.H."/>
            <person name="Houbraken J."/>
            <person name="Oakley B."/>
            <person name="Pocsi I."/>
            <person name="Scazzocchio C."/>
            <person name="Seiboth B."/>
            <person name="vanKuyk P.A."/>
            <person name="Wortman J."/>
            <person name="Dyer P.S."/>
            <person name="Grigoriev I.V."/>
        </authorList>
    </citation>
    <scope>NUCLEOTIDE SEQUENCE [LARGE SCALE GENOMIC DNA]</scope>
    <source>
        <strain evidence="2">CBS 593.65</strain>
    </source>
</reference>
<dbReference type="RefSeq" id="XP_040695733.1">
    <property type="nucleotide sequence ID" value="XM_040848563.1"/>
</dbReference>
<dbReference type="AlphaFoldDB" id="A0A1L9SXS1"/>